<evidence type="ECO:0000313" key="2">
    <source>
        <dbReference type="Proteomes" id="UP001495910"/>
    </source>
</evidence>
<organism evidence="1 2">
    <name type="scientific">Collimonas rhizosphaerae</name>
    <dbReference type="NCBI Taxonomy" id="3126357"/>
    <lineage>
        <taxon>Bacteria</taxon>
        <taxon>Pseudomonadati</taxon>
        <taxon>Pseudomonadota</taxon>
        <taxon>Betaproteobacteria</taxon>
        <taxon>Burkholderiales</taxon>
        <taxon>Oxalobacteraceae</taxon>
        <taxon>Collimonas</taxon>
    </lineage>
</organism>
<sequence>MTKPPLFPSQYREGTTLAVRTYSPHDPREYKDYSPISIGAFRVQRQPLPGTPMTHYRIFLQDALIGMQSSYPTEADCLSWAKRHRLHQPFSTI</sequence>
<reference evidence="1 2" key="1">
    <citation type="submission" date="2024-02" db="EMBL/GenBank/DDBJ databases">
        <title>Draft genome sequence of Collimonas sp. strain H4R21, an effective mineral-weathering bacterial strain isolated from the beech rhizosphere.</title>
        <authorList>
            <person name="Morin E."/>
            <person name="Uroz S."/>
            <person name="Leveau J.H.J."/>
            <person name="Kumar R."/>
            <person name="Rey M.W."/>
            <person name="Pham J."/>
        </authorList>
    </citation>
    <scope>NUCLEOTIDE SEQUENCE [LARGE SCALE GENOMIC DNA]</scope>
    <source>
        <strain evidence="1 2">H4R21</strain>
    </source>
</reference>
<dbReference type="RefSeq" id="WP_342830136.1">
    <property type="nucleotide sequence ID" value="NZ_JBANDC010000010.1"/>
</dbReference>
<dbReference type="Proteomes" id="UP001495910">
    <property type="component" value="Unassembled WGS sequence"/>
</dbReference>
<evidence type="ECO:0000313" key="1">
    <source>
        <dbReference type="EMBL" id="MEM4988810.1"/>
    </source>
</evidence>
<proteinExistence type="predicted"/>
<gene>
    <name evidence="1" type="ORF">V8G57_15560</name>
</gene>
<name>A0ABU9PXT3_9BURK</name>
<accession>A0ABU9PXT3</accession>
<comment type="caution">
    <text evidence="1">The sequence shown here is derived from an EMBL/GenBank/DDBJ whole genome shotgun (WGS) entry which is preliminary data.</text>
</comment>
<protein>
    <submittedName>
        <fullName evidence="1">Uncharacterized protein</fullName>
    </submittedName>
</protein>
<dbReference type="EMBL" id="JBANDC010000010">
    <property type="protein sequence ID" value="MEM4988810.1"/>
    <property type="molecule type" value="Genomic_DNA"/>
</dbReference>
<keyword evidence="2" id="KW-1185">Reference proteome</keyword>